<evidence type="ECO:0000259" key="6">
    <source>
        <dbReference type="Pfam" id="PF00535"/>
    </source>
</evidence>
<comment type="subcellular location">
    <subcellularLocation>
        <location evidence="1">Cell membrane</location>
    </subcellularLocation>
</comment>
<dbReference type="InterPro" id="IPR029044">
    <property type="entry name" value="Nucleotide-diphossugar_trans"/>
</dbReference>
<dbReference type="EMBL" id="JACTNG010000002">
    <property type="protein sequence ID" value="MBO1078313.1"/>
    <property type="molecule type" value="Genomic_DNA"/>
</dbReference>
<proteinExistence type="predicted"/>
<sequence>MPPTAAPPPLRLSVIVPLGPGEAEEGPLLDALRALPPDSEVLLVRAAGEARPLPPGWPPSLPLRQFEAPRGRARQMNRGAAEARGEWLWFLHADTRFGPGVLPALEHFLARGEPALGWFDLAFRDDGPRLAWLNAWGANRRSAWLGIPFGDQGFVLPAEAFRRLGRYDEAAPYGEDHLLVWAAHGQGLPLRRLRAGLWTSARKYARLGWGATTWLHWRLTAVQGWQAWRGNRRRRTGTR</sequence>
<protein>
    <submittedName>
        <fullName evidence="7">Glycosyltransferase family 2 protein</fullName>
    </submittedName>
</protein>
<gene>
    <name evidence="7" type="ORF">IAI61_04675</name>
</gene>
<dbReference type="RefSeq" id="WP_207415741.1">
    <property type="nucleotide sequence ID" value="NZ_CP061178.1"/>
</dbReference>
<dbReference type="Gene3D" id="3.90.550.10">
    <property type="entry name" value="Spore Coat Polysaccharide Biosynthesis Protein SpsA, Chain A"/>
    <property type="match status" value="1"/>
</dbReference>
<evidence type="ECO:0000313" key="8">
    <source>
        <dbReference type="Proteomes" id="UP001518989"/>
    </source>
</evidence>
<organism evidence="7 8">
    <name type="scientific">Roseomonas haemaphysalidis</name>
    <dbReference type="NCBI Taxonomy" id="2768162"/>
    <lineage>
        <taxon>Bacteria</taxon>
        <taxon>Pseudomonadati</taxon>
        <taxon>Pseudomonadota</taxon>
        <taxon>Alphaproteobacteria</taxon>
        <taxon>Acetobacterales</taxon>
        <taxon>Roseomonadaceae</taxon>
        <taxon>Roseomonas</taxon>
    </lineage>
</organism>
<evidence type="ECO:0000256" key="3">
    <source>
        <dbReference type="ARBA" id="ARBA00022676"/>
    </source>
</evidence>
<keyword evidence="2" id="KW-1003">Cell membrane</keyword>
<dbReference type="Proteomes" id="UP001518989">
    <property type="component" value="Unassembled WGS sequence"/>
</dbReference>
<reference evidence="7 8" key="1">
    <citation type="submission" date="2020-09" db="EMBL/GenBank/DDBJ databases">
        <title>Roseomonas.</title>
        <authorList>
            <person name="Zhu W."/>
        </authorList>
    </citation>
    <scope>NUCLEOTIDE SEQUENCE [LARGE SCALE GENOMIC DNA]</scope>
    <source>
        <strain evidence="7 8">573</strain>
    </source>
</reference>
<evidence type="ECO:0000256" key="5">
    <source>
        <dbReference type="ARBA" id="ARBA00023136"/>
    </source>
</evidence>
<evidence type="ECO:0000256" key="1">
    <source>
        <dbReference type="ARBA" id="ARBA00004236"/>
    </source>
</evidence>
<keyword evidence="5" id="KW-0472">Membrane</keyword>
<name>A0ABS3KLG4_9PROT</name>
<evidence type="ECO:0000256" key="4">
    <source>
        <dbReference type="ARBA" id="ARBA00022679"/>
    </source>
</evidence>
<evidence type="ECO:0000256" key="2">
    <source>
        <dbReference type="ARBA" id="ARBA00022475"/>
    </source>
</evidence>
<keyword evidence="4" id="KW-0808">Transferase</keyword>
<evidence type="ECO:0000313" key="7">
    <source>
        <dbReference type="EMBL" id="MBO1078313.1"/>
    </source>
</evidence>
<dbReference type="PANTHER" id="PTHR43646">
    <property type="entry name" value="GLYCOSYLTRANSFERASE"/>
    <property type="match status" value="1"/>
</dbReference>
<dbReference type="SUPFAM" id="SSF53448">
    <property type="entry name" value="Nucleotide-diphospho-sugar transferases"/>
    <property type="match status" value="1"/>
</dbReference>
<keyword evidence="8" id="KW-1185">Reference proteome</keyword>
<accession>A0ABS3KLG4</accession>
<keyword evidence="3" id="KW-0328">Glycosyltransferase</keyword>
<comment type="caution">
    <text evidence="7">The sequence shown here is derived from an EMBL/GenBank/DDBJ whole genome shotgun (WGS) entry which is preliminary data.</text>
</comment>
<dbReference type="Pfam" id="PF00535">
    <property type="entry name" value="Glycos_transf_2"/>
    <property type="match status" value="1"/>
</dbReference>
<dbReference type="InterPro" id="IPR001173">
    <property type="entry name" value="Glyco_trans_2-like"/>
</dbReference>
<dbReference type="PANTHER" id="PTHR43646:SF2">
    <property type="entry name" value="GLYCOSYLTRANSFERASE 2-LIKE DOMAIN-CONTAINING PROTEIN"/>
    <property type="match status" value="1"/>
</dbReference>
<feature type="domain" description="Glycosyltransferase 2-like" evidence="6">
    <location>
        <begin position="67"/>
        <end position="128"/>
    </location>
</feature>